<protein>
    <submittedName>
        <fullName evidence="2">Uncharacterized protein</fullName>
    </submittedName>
</protein>
<feature type="region of interest" description="Disordered" evidence="1">
    <location>
        <begin position="38"/>
        <end position="66"/>
    </location>
</feature>
<dbReference type="EMBL" id="CP026264">
    <property type="protein sequence ID" value="AWP21409.1"/>
    <property type="molecule type" value="Genomic_DNA"/>
</dbReference>
<proteinExistence type="predicted"/>
<organism evidence="2 3">
    <name type="scientific">Scophthalmus maximus</name>
    <name type="common">Turbot</name>
    <name type="synonym">Psetta maxima</name>
    <dbReference type="NCBI Taxonomy" id="52904"/>
    <lineage>
        <taxon>Eukaryota</taxon>
        <taxon>Metazoa</taxon>
        <taxon>Chordata</taxon>
        <taxon>Craniata</taxon>
        <taxon>Vertebrata</taxon>
        <taxon>Euteleostomi</taxon>
        <taxon>Actinopterygii</taxon>
        <taxon>Neopterygii</taxon>
        <taxon>Teleostei</taxon>
        <taxon>Neoteleostei</taxon>
        <taxon>Acanthomorphata</taxon>
        <taxon>Carangaria</taxon>
        <taxon>Pleuronectiformes</taxon>
        <taxon>Pleuronectoidei</taxon>
        <taxon>Scophthalmidae</taxon>
        <taxon>Scophthalmus</taxon>
    </lineage>
</organism>
<evidence type="ECO:0000256" key="1">
    <source>
        <dbReference type="SAM" id="MobiDB-lite"/>
    </source>
</evidence>
<evidence type="ECO:0000313" key="3">
    <source>
        <dbReference type="Proteomes" id="UP000246464"/>
    </source>
</evidence>
<reference evidence="2 3" key="1">
    <citation type="submission" date="2017-12" db="EMBL/GenBank/DDBJ databases">
        <title>Integrating genomic resources of turbot (Scophthalmus maximus) in depth evaluation of genetic and physical mapping variation across individuals.</title>
        <authorList>
            <person name="Martinez P."/>
        </authorList>
    </citation>
    <scope>NUCLEOTIDE SEQUENCE [LARGE SCALE GENOMIC DNA]</scope>
</reference>
<sequence>MGKSKSRDFMFLDDDEDERQFQRPCFEVARKLRRSVDGTAGASVAAGRCGEWSPDLQYDERPGVTE</sequence>
<keyword evidence="3" id="KW-1185">Reference proteome</keyword>
<gene>
    <name evidence="2" type="ORF">SMAX5B_015773</name>
</gene>
<dbReference type="AlphaFoldDB" id="A0A2U9CZW8"/>
<accession>A0A2U9CZW8</accession>
<evidence type="ECO:0000313" key="2">
    <source>
        <dbReference type="EMBL" id="AWP21409.1"/>
    </source>
</evidence>
<name>A0A2U9CZW8_SCOMX</name>
<dbReference type="Proteomes" id="UP000246464">
    <property type="component" value="Chromosome 22"/>
</dbReference>